<dbReference type="InterPro" id="IPR054549">
    <property type="entry name" value="UVB_sens_RUS_dom"/>
</dbReference>
<evidence type="ECO:0000256" key="1">
    <source>
        <dbReference type="ARBA" id="ARBA00007558"/>
    </source>
</evidence>
<dbReference type="OrthoDB" id="19606at2759"/>
<dbReference type="PANTHER" id="PTHR12770:SF22">
    <property type="entry name" value="PROTEIN ROOT UVB SENSITIVE 1, CHLOROPLASTIC"/>
    <property type="match status" value="1"/>
</dbReference>
<comment type="similarity">
    <text evidence="1">Belongs to the RUS1 family.</text>
</comment>
<feature type="domain" description="Root UVB sensitive protein C-terminal" evidence="3">
    <location>
        <begin position="426"/>
        <end position="508"/>
    </location>
</feature>
<gene>
    <name evidence="4" type="ORF">F8M41_026496</name>
</gene>
<comment type="caution">
    <text evidence="4">The sequence shown here is derived from an EMBL/GenBank/DDBJ whole genome shotgun (WGS) entry which is preliminary data.</text>
</comment>
<organism evidence="4 5">
    <name type="scientific">Gigaspora margarita</name>
    <dbReference type="NCBI Taxonomy" id="4874"/>
    <lineage>
        <taxon>Eukaryota</taxon>
        <taxon>Fungi</taxon>
        <taxon>Fungi incertae sedis</taxon>
        <taxon>Mucoromycota</taxon>
        <taxon>Glomeromycotina</taxon>
        <taxon>Glomeromycetes</taxon>
        <taxon>Diversisporales</taxon>
        <taxon>Gigasporaceae</taxon>
        <taxon>Gigaspora</taxon>
    </lineage>
</organism>
<dbReference type="AlphaFoldDB" id="A0A8H4AZM9"/>
<dbReference type="Proteomes" id="UP000439903">
    <property type="component" value="Unassembled WGS sequence"/>
</dbReference>
<evidence type="ECO:0000259" key="2">
    <source>
        <dbReference type="Pfam" id="PF04884"/>
    </source>
</evidence>
<keyword evidence="5" id="KW-1185">Reference proteome</keyword>
<dbReference type="InterPro" id="IPR006968">
    <property type="entry name" value="RUS_fam"/>
</dbReference>
<evidence type="ECO:0000313" key="4">
    <source>
        <dbReference type="EMBL" id="KAF0548118.1"/>
    </source>
</evidence>
<evidence type="ECO:0000259" key="3">
    <source>
        <dbReference type="Pfam" id="PF24160"/>
    </source>
</evidence>
<dbReference type="Pfam" id="PF04884">
    <property type="entry name" value="UVB_sens_prot"/>
    <property type="match status" value="1"/>
</dbReference>
<sequence>MHFLSFFSRPKTLITPFLPIYVPFIPIKSQHIKIFHIYKKTYNPSRHYLHVRQNGKLWHSKLTMINFSSSDKTDSEKIGSFTKLEQSSHKNISFHGLVLSIKQYVITAFMPKDFHDSVTKDYWGFTKWQFFHNVAGSVTGVLSTQSLIYAMGLGTNSIPLAAALNWIIKDGLGQLGGVIYAATINNRFDSEPKRYRFQSTVLMQWASLFELLAPLWPGVFLMIASISNIGKNVAWLAGSATRAQMHKSFALRENLGDITGKSGSQSTAAGLLGTALGVIISASITTYNTSQSIVPIIACFIPFSIFNIYSSYRSNLYVTTNTLNVPRAEMILYDILKQPDERLNISLPNKNIIKDFIPTPKNISSREIFISFYRSSFDVPLVIEPVLHHYTSQEYASNLLTSLTHKGFIHSEEYYIFHAPNRRSGNKQHVALWFSQNAKSKDMIKGFYHACAIRYLLKGHDFFGSDKDYEDFILNIIKNSHEWVEDSFEDFLKVLVKKNWEIEHTFLTDKNNHRLSIKKKIVL</sequence>
<proteinExistence type="inferred from homology"/>
<reference evidence="4 5" key="1">
    <citation type="journal article" date="2019" name="Environ. Microbiol.">
        <title>At the nexus of three kingdoms: the genome of the mycorrhizal fungus Gigaspora margarita provides insights into plant, endobacterial and fungal interactions.</title>
        <authorList>
            <person name="Venice F."/>
            <person name="Ghignone S."/>
            <person name="Salvioli di Fossalunga A."/>
            <person name="Amselem J."/>
            <person name="Novero M."/>
            <person name="Xianan X."/>
            <person name="Sedzielewska Toro K."/>
            <person name="Morin E."/>
            <person name="Lipzen A."/>
            <person name="Grigoriev I.V."/>
            <person name="Henrissat B."/>
            <person name="Martin F.M."/>
            <person name="Bonfante P."/>
        </authorList>
    </citation>
    <scope>NUCLEOTIDE SEQUENCE [LARGE SCALE GENOMIC DNA]</scope>
    <source>
        <strain evidence="4 5">BEG34</strain>
    </source>
</reference>
<accession>A0A8H4AZM9</accession>
<dbReference type="EMBL" id="WTPW01000100">
    <property type="protein sequence ID" value="KAF0548118.1"/>
    <property type="molecule type" value="Genomic_DNA"/>
</dbReference>
<dbReference type="Pfam" id="PF24160">
    <property type="entry name" value="UVB_sens_C"/>
    <property type="match status" value="1"/>
</dbReference>
<feature type="domain" description="Protein root UVB sensitive/RUS" evidence="2">
    <location>
        <begin position="101"/>
        <end position="337"/>
    </location>
</feature>
<name>A0A8H4AZM9_GIGMA</name>
<dbReference type="InterPro" id="IPR055412">
    <property type="entry name" value="UVB_sens_C"/>
</dbReference>
<evidence type="ECO:0000313" key="5">
    <source>
        <dbReference type="Proteomes" id="UP000439903"/>
    </source>
</evidence>
<dbReference type="PANTHER" id="PTHR12770">
    <property type="entry name" value="RUS1 FAMILY PROTEIN C16ORF58"/>
    <property type="match status" value="1"/>
</dbReference>
<protein>
    <submittedName>
        <fullName evidence="4">DUF647-domain-containing protein</fullName>
    </submittedName>
</protein>